<keyword evidence="3 6" id="KW-0812">Transmembrane</keyword>
<feature type="transmembrane region" description="Helical" evidence="6">
    <location>
        <begin position="150"/>
        <end position="170"/>
    </location>
</feature>
<dbReference type="PANTHER" id="PTHR23534">
    <property type="entry name" value="MFS PERMEASE"/>
    <property type="match status" value="1"/>
</dbReference>
<keyword evidence="5 6" id="KW-0472">Membrane</keyword>
<feature type="transmembrane region" description="Helical" evidence="6">
    <location>
        <begin position="308"/>
        <end position="327"/>
    </location>
</feature>
<evidence type="ECO:0000313" key="9">
    <source>
        <dbReference type="Proteomes" id="UP000182110"/>
    </source>
</evidence>
<protein>
    <submittedName>
        <fullName evidence="8">Permease</fullName>
    </submittedName>
</protein>
<feature type="transmembrane region" description="Helical" evidence="6">
    <location>
        <begin position="190"/>
        <end position="208"/>
    </location>
</feature>
<feature type="transmembrane region" description="Helical" evidence="6">
    <location>
        <begin position="93"/>
        <end position="113"/>
    </location>
</feature>
<evidence type="ECO:0000256" key="2">
    <source>
        <dbReference type="ARBA" id="ARBA00022448"/>
    </source>
</evidence>
<evidence type="ECO:0000313" key="8">
    <source>
        <dbReference type="EMBL" id="CEG34822.1"/>
    </source>
</evidence>
<proteinExistence type="predicted"/>
<reference evidence="8 9" key="1">
    <citation type="journal article" date="2014" name="Genome Announc.">
        <title>Genome Sequence of Bacillus simplex Strain P558, Isolated from a Human Fecal Sample.</title>
        <authorList>
            <person name="Croce O."/>
            <person name="Hugon P."/>
            <person name="Lagier J.C."/>
            <person name="Bibi F."/>
            <person name="Robert C."/>
            <person name="Azhar E.I."/>
            <person name="Raoult D."/>
            <person name="Fournier P.E."/>
        </authorList>
    </citation>
    <scope>NUCLEOTIDE SEQUENCE [LARGE SCALE GENOMIC DNA]</scope>
    <source>
        <strain evidence="8 9">P558</strain>
    </source>
</reference>
<feature type="transmembrane region" description="Helical" evidence="6">
    <location>
        <begin position="333"/>
        <end position="359"/>
    </location>
</feature>
<evidence type="ECO:0000256" key="3">
    <source>
        <dbReference type="ARBA" id="ARBA00022692"/>
    </source>
</evidence>
<dbReference type="InterPro" id="IPR011701">
    <property type="entry name" value="MFS"/>
</dbReference>
<dbReference type="SUPFAM" id="SSF103473">
    <property type="entry name" value="MFS general substrate transporter"/>
    <property type="match status" value="1"/>
</dbReference>
<feature type="transmembrane region" description="Helical" evidence="6">
    <location>
        <begin position="399"/>
        <end position="417"/>
    </location>
</feature>
<feature type="transmembrane region" description="Helical" evidence="6">
    <location>
        <begin position="371"/>
        <end position="393"/>
    </location>
</feature>
<dbReference type="Pfam" id="PF07690">
    <property type="entry name" value="MFS_1"/>
    <property type="match status" value="1"/>
</dbReference>
<name>A0AAN2PL85_9BACI</name>
<feature type="transmembrane region" description="Helical" evidence="6">
    <location>
        <begin position="27"/>
        <end position="51"/>
    </location>
</feature>
<dbReference type="Proteomes" id="UP000182110">
    <property type="component" value="Unassembled WGS sequence"/>
</dbReference>
<gene>
    <name evidence="8" type="ORF">BN1180_05028</name>
</gene>
<dbReference type="RefSeq" id="WP_072273634.1">
    <property type="nucleotide sequence ID" value="NZ_CCXW01000001.1"/>
</dbReference>
<feature type="transmembrane region" description="Helical" evidence="6">
    <location>
        <begin position="63"/>
        <end position="81"/>
    </location>
</feature>
<feature type="transmembrane region" description="Helical" evidence="6">
    <location>
        <begin position="279"/>
        <end position="301"/>
    </location>
</feature>
<dbReference type="GO" id="GO:0022857">
    <property type="term" value="F:transmembrane transporter activity"/>
    <property type="evidence" value="ECO:0007669"/>
    <property type="project" value="InterPro"/>
</dbReference>
<evidence type="ECO:0000256" key="6">
    <source>
        <dbReference type="SAM" id="Phobius"/>
    </source>
</evidence>
<evidence type="ECO:0000256" key="5">
    <source>
        <dbReference type="ARBA" id="ARBA00023136"/>
    </source>
</evidence>
<evidence type="ECO:0000256" key="1">
    <source>
        <dbReference type="ARBA" id="ARBA00004651"/>
    </source>
</evidence>
<organism evidence="8 9">
    <name type="scientific">Peribacillus simplex</name>
    <dbReference type="NCBI Taxonomy" id="1478"/>
    <lineage>
        <taxon>Bacteria</taxon>
        <taxon>Bacillati</taxon>
        <taxon>Bacillota</taxon>
        <taxon>Bacilli</taxon>
        <taxon>Bacillales</taxon>
        <taxon>Bacillaceae</taxon>
        <taxon>Peribacillus</taxon>
    </lineage>
</organism>
<comment type="subcellular location">
    <subcellularLocation>
        <location evidence="1">Cell membrane</location>
        <topology evidence="1">Multi-pass membrane protein</topology>
    </subcellularLocation>
</comment>
<feature type="transmembrane region" description="Helical" evidence="6">
    <location>
        <begin position="244"/>
        <end position="267"/>
    </location>
</feature>
<dbReference type="AlphaFoldDB" id="A0AAN2PL85"/>
<dbReference type="InterPro" id="IPR020846">
    <property type="entry name" value="MFS_dom"/>
</dbReference>
<sequence>MSSKTYQMNQSYVDSQEKQKMLYKRTLIIISISQIFGGAGLAAGVTVGALLAQQMLGTDAFAGVPSGLFTLGSAGAALIVGRLSQRYGRRTGLTAGFMIGGLGAIGVIMAAIINSVFLLFASLLIYGAGTATNLQARYAGTDLANNKQRATAISITMVFTTFGAVAGPNLVNVMGDFALSIGVPSLAGPFILSAAAFILAGLVLFVLLRPDPLVIARAIEASKQESNRLGYSADTEQMVNKRGIIVGAAIMVLTQIVMVAIMTMTPVHMRHHGHDLGEIGLVIGFHIAAMYLPSLVTGVLVDKFGRTAMAIASGATLLLAGLISAIAPGDSMILLVIALSLLGLGWNFGLISGTALIVDSTDTSNRAKTQGTVDVLIALSGASGGALSGMIVAGSSYTALSFIGGLLSLLLIPVVIWSRGSEK</sequence>
<dbReference type="PROSITE" id="PS50850">
    <property type="entry name" value="MFS"/>
    <property type="match status" value="1"/>
</dbReference>
<accession>A0AAN2PL85</accession>
<feature type="transmembrane region" description="Helical" evidence="6">
    <location>
        <begin position="119"/>
        <end position="138"/>
    </location>
</feature>
<dbReference type="EMBL" id="CCXW01000001">
    <property type="protein sequence ID" value="CEG34822.1"/>
    <property type="molecule type" value="Genomic_DNA"/>
</dbReference>
<dbReference type="GO" id="GO:0005886">
    <property type="term" value="C:plasma membrane"/>
    <property type="evidence" value="ECO:0007669"/>
    <property type="project" value="UniProtKB-SubCell"/>
</dbReference>
<keyword evidence="9" id="KW-1185">Reference proteome</keyword>
<keyword evidence="4 6" id="KW-1133">Transmembrane helix</keyword>
<dbReference type="PANTHER" id="PTHR23534:SF1">
    <property type="entry name" value="MAJOR FACILITATOR SUPERFAMILY PROTEIN"/>
    <property type="match status" value="1"/>
</dbReference>
<evidence type="ECO:0000259" key="7">
    <source>
        <dbReference type="PROSITE" id="PS50850"/>
    </source>
</evidence>
<keyword evidence="2" id="KW-0813">Transport</keyword>
<comment type="caution">
    <text evidence="8">The sequence shown here is derived from an EMBL/GenBank/DDBJ whole genome shotgun (WGS) entry which is preliminary data.</text>
</comment>
<feature type="domain" description="Major facilitator superfamily (MFS) profile" evidence="7">
    <location>
        <begin position="26"/>
        <end position="422"/>
    </location>
</feature>
<evidence type="ECO:0000256" key="4">
    <source>
        <dbReference type="ARBA" id="ARBA00022989"/>
    </source>
</evidence>
<dbReference type="InterPro" id="IPR036259">
    <property type="entry name" value="MFS_trans_sf"/>
</dbReference>
<dbReference type="Gene3D" id="1.20.1250.20">
    <property type="entry name" value="MFS general substrate transporter like domains"/>
    <property type="match status" value="1"/>
</dbReference>